<dbReference type="Proteomes" id="UP001500540">
    <property type="component" value="Unassembled WGS sequence"/>
</dbReference>
<feature type="compositionally biased region" description="Basic and acidic residues" evidence="2">
    <location>
        <begin position="16"/>
        <end position="28"/>
    </location>
</feature>
<evidence type="ECO:0000256" key="1">
    <source>
        <dbReference type="SAM" id="Coils"/>
    </source>
</evidence>
<dbReference type="RefSeq" id="WP_344783929.1">
    <property type="nucleotide sequence ID" value="NZ_BAABAF010000008.1"/>
</dbReference>
<dbReference type="InterPro" id="IPR056003">
    <property type="entry name" value="CT398_CC_hairpin"/>
</dbReference>
<organism evidence="5 6">
    <name type="scientific">Microbacterium kribbense</name>
    <dbReference type="NCBI Taxonomy" id="433645"/>
    <lineage>
        <taxon>Bacteria</taxon>
        <taxon>Bacillati</taxon>
        <taxon>Actinomycetota</taxon>
        <taxon>Actinomycetes</taxon>
        <taxon>Micrococcales</taxon>
        <taxon>Microbacteriaceae</taxon>
        <taxon>Microbacterium</taxon>
    </lineage>
</organism>
<sequence>MKSSPAAQQALLDVADLDRRSKQADAARRNPPQTARIRELTELRQTQNFELATRAGARDDVQAEITRIESDVTVARTRQERDRDRLKTVTLPKDAIALENEIASLARRLSDLEDTQLEAMERLETTEEAVAEQEALIAATNDEGGRLSAEAKAIVADSTTVLDQIARDRAAIVANLPADLVARYDTLAERSAGAALLRRGMCEGCRMMLSGSDLSALRQAAEDDVVTCPECGSILVRTDESGL</sequence>
<proteinExistence type="predicted"/>
<evidence type="ECO:0000259" key="4">
    <source>
        <dbReference type="Pfam" id="PF24481"/>
    </source>
</evidence>
<dbReference type="Pfam" id="PF24481">
    <property type="entry name" value="CT398_CC"/>
    <property type="match status" value="1"/>
</dbReference>
<feature type="domain" description="CT398-like coiled coil hairpin" evidence="4">
    <location>
        <begin position="14"/>
        <end position="190"/>
    </location>
</feature>
<evidence type="ECO:0000313" key="6">
    <source>
        <dbReference type="Proteomes" id="UP001500540"/>
    </source>
</evidence>
<name>A0ABP7GR42_9MICO</name>
<evidence type="ECO:0000313" key="5">
    <source>
        <dbReference type="EMBL" id="GAA3771090.1"/>
    </source>
</evidence>
<keyword evidence="6" id="KW-1185">Reference proteome</keyword>
<dbReference type="InterPro" id="IPR003743">
    <property type="entry name" value="Zf-RING_7"/>
</dbReference>
<evidence type="ECO:0000259" key="3">
    <source>
        <dbReference type="Pfam" id="PF02591"/>
    </source>
</evidence>
<feature type="coiled-coil region" evidence="1">
    <location>
        <begin position="95"/>
        <end position="143"/>
    </location>
</feature>
<gene>
    <name evidence="5" type="ORF">GCM10022240_24100</name>
</gene>
<dbReference type="Gene3D" id="1.10.287.1490">
    <property type="match status" value="1"/>
</dbReference>
<protein>
    <submittedName>
        <fullName evidence="5">C4-type zinc ribbon domain-containing protein</fullName>
    </submittedName>
</protein>
<dbReference type="EMBL" id="BAABAF010000008">
    <property type="protein sequence ID" value="GAA3771090.1"/>
    <property type="molecule type" value="Genomic_DNA"/>
</dbReference>
<feature type="compositionally biased region" description="Low complexity" evidence="2">
    <location>
        <begin position="1"/>
        <end position="14"/>
    </location>
</feature>
<feature type="domain" description="C4-type zinc ribbon" evidence="3">
    <location>
        <begin position="202"/>
        <end position="235"/>
    </location>
</feature>
<evidence type="ECO:0000256" key="2">
    <source>
        <dbReference type="SAM" id="MobiDB-lite"/>
    </source>
</evidence>
<keyword evidence="1" id="KW-0175">Coiled coil</keyword>
<comment type="caution">
    <text evidence="5">The sequence shown here is derived from an EMBL/GenBank/DDBJ whole genome shotgun (WGS) entry which is preliminary data.</text>
</comment>
<accession>A0ABP7GR42</accession>
<reference evidence="6" key="1">
    <citation type="journal article" date="2019" name="Int. J. Syst. Evol. Microbiol.">
        <title>The Global Catalogue of Microorganisms (GCM) 10K type strain sequencing project: providing services to taxonomists for standard genome sequencing and annotation.</title>
        <authorList>
            <consortium name="The Broad Institute Genomics Platform"/>
            <consortium name="The Broad Institute Genome Sequencing Center for Infectious Disease"/>
            <person name="Wu L."/>
            <person name="Ma J."/>
        </authorList>
    </citation>
    <scope>NUCLEOTIDE SEQUENCE [LARGE SCALE GENOMIC DNA]</scope>
    <source>
        <strain evidence="6">JCM 16950</strain>
    </source>
</reference>
<dbReference type="Pfam" id="PF02591">
    <property type="entry name" value="Zn_ribbon_9"/>
    <property type="match status" value="1"/>
</dbReference>
<feature type="region of interest" description="Disordered" evidence="2">
    <location>
        <begin position="1"/>
        <end position="32"/>
    </location>
</feature>